<protein>
    <recommendedName>
        <fullName evidence="4">CCHC-type domain-containing protein</fullName>
    </recommendedName>
</protein>
<feature type="region of interest" description="Disordered" evidence="1">
    <location>
        <begin position="1"/>
        <end position="100"/>
    </location>
</feature>
<evidence type="ECO:0008006" key="4">
    <source>
        <dbReference type="Google" id="ProtNLM"/>
    </source>
</evidence>
<organism evidence="2 3">
    <name type="scientific">Tanacetum coccineum</name>
    <dbReference type="NCBI Taxonomy" id="301880"/>
    <lineage>
        <taxon>Eukaryota</taxon>
        <taxon>Viridiplantae</taxon>
        <taxon>Streptophyta</taxon>
        <taxon>Embryophyta</taxon>
        <taxon>Tracheophyta</taxon>
        <taxon>Spermatophyta</taxon>
        <taxon>Magnoliopsida</taxon>
        <taxon>eudicotyledons</taxon>
        <taxon>Gunneridae</taxon>
        <taxon>Pentapetalae</taxon>
        <taxon>asterids</taxon>
        <taxon>campanulids</taxon>
        <taxon>Asterales</taxon>
        <taxon>Asteraceae</taxon>
        <taxon>Asteroideae</taxon>
        <taxon>Anthemideae</taxon>
        <taxon>Anthemidinae</taxon>
        <taxon>Tanacetum</taxon>
    </lineage>
</organism>
<dbReference type="EMBL" id="BQNB010017683">
    <property type="protein sequence ID" value="GJT66070.1"/>
    <property type="molecule type" value="Genomic_DNA"/>
</dbReference>
<feature type="compositionally biased region" description="Polar residues" evidence="1">
    <location>
        <begin position="24"/>
        <end position="49"/>
    </location>
</feature>
<name>A0ABQ5FS10_9ASTR</name>
<evidence type="ECO:0000313" key="2">
    <source>
        <dbReference type="EMBL" id="GJT66070.1"/>
    </source>
</evidence>
<evidence type="ECO:0000313" key="3">
    <source>
        <dbReference type="Proteomes" id="UP001151760"/>
    </source>
</evidence>
<feature type="compositionally biased region" description="Low complexity" evidence="1">
    <location>
        <begin position="77"/>
        <end position="92"/>
    </location>
</feature>
<evidence type="ECO:0000256" key="1">
    <source>
        <dbReference type="SAM" id="MobiDB-lite"/>
    </source>
</evidence>
<sequence>MKVVPPPLSGDYTPLSDHIDLDESQMSYGTKSSTFGDSNSVSNDFVSCDNSDKSSEVNTNDFASSDSSVKSSEPKSNDSTSCASTSSVSTSESEAEIESNVGTPIQEPIIVILEKNASSVSKLCFVCGSSTHLIKDCDFYEKQMANKTVGNGVGPVHSRNNVNHQNQFVPQAVLLRTGKVNIPPARPQPVPTGKPKVPAPVPTGRQNRPFPVPTDRGYSPSVTSGWWKSTARPMPHLNRPTSSYFQTYTPYVPQMYYNHMKYGGVRWATAVKPSAGCSWKTHRKGLYWENPYSDAEDEGIFDSGCSRSMTELRFKCRRIRHSSRLLSMRTLHDEILFFGPSLAGWEVISTPLGEINVSLQSSGVIHSQEGGKGSSVWNHQSLWQISSWRLYTLSSVHVLETVSGEVLYMFADVFYPLSVKLIERMLKHKLEIDKDFLLLCKIFKYSSQDSSRLDVAAKFIFQSSRYVVPTGRVVVHTGRYVVPAGRVLNPDINFSKQESLLCLACDYIGYSPSLTCSKDLSELDPTVTNAKNNKKNFLTASNTFDALNNLVDVDDGGGSKTLNAQEANHVEVHCRKDKHADVPNSSLCDQPPIVEKEVNLKPVDMLSTSTGEQMEELDSEIEDVHDDTTRFMALLS</sequence>
<feature type="region of interest" description="Disordered" evidence="1">
    <location>
        <begin position="183"/>
        <end position="217"/>
    </location>
</feature>
<dbReference type="Proteomes" id="UP001151760">
    <property type="component" value="Unassembled WGS sequence"/>
</dbReference>
<reference evidence="2" key="2">
    <citation type="submission" date="2022-01" db="EMBL/GenBank/DDBJ databases">
        <authorList>
            <person name="Yamashiro T."/>
            <person name="Shiraishi A."/>
            <person name="Satake H."/>
            <person name="Nakayama K."/>
        </authorList>
    </citation>
    <scope>NUCLEOTIDE SEQUENCE</scope>
</reference>
<comment type="caution">
    <text evidence="2">The sequence shown here is derived from an EMBL/GenBank/DDBJ whole genome shotgun (WGS) entry which is preliminary data.</text>
</comment>
<reference evidence="2" key="1">
    <citation type="journal article" date="2022" name="Int. J. Mol. Sci.">
        <title>Draft Genome of Tanacetum Coccineum: Genomic Comparison of Closely Related Tanacetum-Family Plants.</title>
        <authorList>
            <person name="Yamashiro T."/>
            <person name="Shiraishi A."/>
            <person name="Nakayama K."/>
            <person name="Satake H."/>
        </authorList>
    </citation>
    <scope>NUCLEOTIDE SEQUENCE</scope>
</reference>
<feature type="compositionally biased region" description="Pro residues" evidence="1">
    <location>
        <begin position="184"/>
        <end position="201"/>
    </location>
</feature>
<proteinExistence type="predicted"/>
<accession>A0ABQ5FS10</accession>
<gene>
    <name evidence="2" type="ORF">Tco_1017550</name>
</gene>
<keyword evidence="3" id="KW-1185">Reference proteome</keyword>